<accession>A0A6L3N8E2</accession>
<dbReference type="EMBL" id="VZOL01000655">
    <property type="protein sequence ID" value="KAB0650229.1"/>
    <property type="molecule type" value="Genomic_DNA"/>
</dbReference>
<evidence type="ECO:0000313" key="1">
    <source>
        <dbReference type="EMBL" id="KAB0650229.1"/>
    </source>
</evidence>
<reference evidence="1 2" key="1">
    <citation type="submission" date="2019-09" db="EMBL/GenBank/DDBJ databases">
        <title>Draft genome sequences of 48 bacterial type strains from the CCUG.</title>
        <authorList>
            <person name="Tunovic T."/>
            <person name="Pineiro-Iglesias B."/>
            <person name="Unosson C."/>
            <person name="Inganas E."/>
            <person name="Ohlen M."/>
            <person name="Cardew S."/>
            <person name="Jensie-Markopoulos S."/>
            <person name="Salva-Serra F."/>
            <person name="Jaen-Luchoro D."/>
            <person name="Karlsson R."/>
            <person name="Svensson-Stadler L."/>
            <person name="Chun J."/>
            <person name="Moore E."/>
        </authorList>
    </citation>
    <scope>NUCLEOTIDE SEQUENCE [LARGE SCALE GENOMIC DNA]</scope>
    <source>
        <strain evidence="1 2">CCUG 65687</strain>
    </source>
</reference>
<organism evidence="1 2">
    <name type="scientific">Burkholderia territorii</name>
    <dbReference type="NCBI Taxonomy" id="1503055"/>
    <lineage>
        <taxon>Bacteria</taxon>
        <taxon>Pseudomonadati</taxon>
        <taxon>Pseudomonadota</taxon>
        <taxon>Betaproteobacteria</taxon>
        <taxon>Burkholderiales</taxon>
        <taxon>Burkholderiaceae</taxon>
        <taxon>Burkholderia</taxon>
        <taxon>Burkholderia cepacia complex</taxon>
    </lineage>
</organism>
<dbReference type="Proteomes" id="UP000473571">
    <property type="component" value="Unassembled WGS sequence"/>
</dbReference>
<dbReference type="AlphaFoldDB" id="A0A6L3N8E2"/>
<gene>
    <name evidence="1" type="ORF">F7R13_28285</name>
</gene>
<proteinExistence type="predicted"/>
<name>A0A6L3N8E2_9BURK</name>
<comment type="caution">
    <text evidence="1">The sequence shown here is derived from an EMBL/GenBank/DDBJ whole genome shotgun (WGS) entry which is preliminary data.</text>
</comment>
<protein>
    <submittedName>
        <fullName evidence="1">Pyridoxamine 5'-phosphate oxidase</fullName>
    </submittedName>
</protein>
<sequence>MTAPTAVVPGWELDVAPFHAGELAVQQRAGVTEAAGAAGRRGIRRFMPDQHRAFFAQLPFFVLGGVDAHGQPWATLRV</sequence>
<evidence type="ECO:0000313" key="2">
    <source>
        <dbReference type="Proteomes" id="UP000473571"/>
    </source>
</evidence>
<feature type="non-terminal residue" evidence="1">
    <location>
        <position position="78"/>
    </location>
</feature>